<organism evidence="2 3">
    <name type="scientific">Dictyobacter alpinus</name>
    <dbReference type="NCBI Taxonomy" id="2014873"/>
    <lineage>
        <taxon>Bacteria</taxon>
        <taxon>Bacillati</taxon>
        <taxon>Chloroflexota</taxon>
        <taxon>Ktedonobacteria</taxon>
        <taxon>Ktedonobacterales</taxon>
        <taxon>Dictyobacteraceae</taxon>
        <taxon>Dictyobacter</taxon>
    </lineage>
</organism>
<reference evidence="3" key="1">
    <citation type="submission" date="2018-12" db="EMBL/GenBank/DDBJ databases">
        <title>Tengunoibacter tsumagoiensis gen. nov., sp. nov., Dictyobacter kobayashii sp. nov., D. alpinus sp. nov., and D. joshuensis sp. nov. and description of Dictyobacteraceae fam. nov. within the order Ktedonobacterales isolated from Tengu-no-mugimeshi.</title>
        <authorList>
            <person name="Wang C.M."/>
            <person name="Zheng Y."/>
            <person name="Sakai Y."/>
            <person name="Toyoda A."/>
            <person name="Minakuchi Y."/>
            <person name="Abe K."/>
            <person name="Yokota A."/>
            <person name="Yabe S."/>
        </authorList>
    </citation>
    <scope>NUCLEOTIDE SEQUENCE [LARGE SCALE GENOMIC DNA]</scope>
    <source>
        <strain evidence="3">Uno16</strain>
    </source>
</reference>
<comment type="caution">
    <text evidence="2">The sequence shown here is derived from an EMBL/GenBank/DDBJ whole genome shotgun (WGS) entry which is preliminary data.</text>
</comment>
<keyword evidence="3" id="KW-1185">Reference proteome</keyword>
<dbReference type="AlphaFoldDB" id="A0A402B560"/>
<protein>
    <submittedName>
        <fullName evidence="2">Uncharacterized protein</fullName>
    </submittedName>
</protein>
<accession>A0A402B560</accession>
<evidence type="ECO:0000313" key="3">
    <source>
        <dbReference type="Proteomes" id="UP000287171"/>
    </source>
</evidence>
<feature type="region of interest" description="Disordered" evidence="1">
    <location>
        <begin position="32"/>
        <end position="59"/>
    </location>
</feature>
<evidence type="ECO:0000256" key="1">
    <source>
        <dbReference type="SAM" id="MobiDB-lite"/>
    </source>
</evidence>
<proteinExistence type="predicted"/>
<dbReference type="EMBL" id="BIFT01000001">
    <property type="protein sequence ID" value="GCE26483.1"/>
    <property type="molecule type" value="Genomic_DNA"/>
</dbReference>
<feature type="compositionally biased region" description="Basic residues" evidence="1">
    <location>
        <begin position="40"/>
        <end position="59"/>
    </location>
</feature>
<dbReference type="Proteomes" id="UP000287171">
    <property type="component" value="Unassembled WGS sequence"/>
</dbReference>
<sequence length="59" mass="7036">MATPYVRVPPSNSFERKMATPYVRVPPSNSFEREMVGRSRPPHHFPLKKSERRRRERKA</sequence>
<gene>
    <name evidence="2" type="ORF">KDA_19670</name>
</gene>
<name>A0A402B560_9CHLR</name>
<evidence type="ECO:0000313" key="2">
    <source>
        <dbReference type="EMBL" id="GCE26483.1"/>
    </source>
</evidence>